<gene>
    <name evidence="14" type="ORF">GBAR_LOCUS9626</name>
</gene>
<comment type="similarity">
    <text evidence="8">Belongs to the GART family.</text>
</comment>
<dbReference type="GO" id="GO:0006308">
    <property type="term" value="P:DNA catabolic process"/>
    <property type="evidence" value="ECO:0007669"/>
    <property type="project" value="InterPro"/>
</dbReference>
<dbReference type="HAMAP" id="MF_00337">
    <property type="entry name" value="Exonuc_7_S"/>
    <property type="match status" value="1"/>
</dbReference>
<keyword evidence="6" id="KW-0658">Purine biosynthesis</keyword>
<dbReference type="Gene3D" id="3.40.50.170">
    <property type="entry name" value="Formyl transferase, N-terminal domain"/>
    <property type="match status" value="1"/>
</dbReference>
<comment type="catalytic activity">
    <reaction evidence="11">
        <text>N(1)-(5-phospho-beta-D-ribosyl)glycinamide + (6R)-10-formyltetrahydrofolate = N(2)-formyl-N(1)-(5-phospho-beta-D-ribosyl)glycinamide + (6S)-5,6,7,8-tetrahydrofolate + H(+)</text>
        <dbReference type="Rhea" id="RHEA:15053"/>
        <dbReference type="ChEBI" id="CHEBI:15378"/>
        <dbReference type="ChEBI" id="CHEBI:57453"/>
        <dbReference type="ChEBI" id="CHEBI:143788"/>
        <dbReference type="ChEBI" id="CHEBI:147286"/>
        <dbReference type="ChEBI" id="CHEBI:195366"/>
        <dbReference type="EC" id="2.1.2.2"/>
    </reaction>
</comment>
<dbReference type="InterPro" id="IPR001555">
    <property type="entry name" value="GART_AS"/>
</dbReference>
<evidence type="ECO:0000256" key="2">
    <source>
        <dbReference type="ARBA" id="ARBA00012254"/>
    </source>
</evidence>
<dbReference type="GO" id="GO:0006189">
    <property type="term" value="P:'de novo' IMP biosynthetic process"/>
    <property type="evidence" value="ECO:0007669"/>
    <property type="project" value="TreeGrafter"/>
</dbReference>
<dbReference type="PROSITE" id="PS00373">
    <property type="entry name" value="GART"/>
    <property type="match status" value="1"/>
</dbReference>
<keyword evidence="7" id="KW-0378">Hydrolase</keyword>
<organism evidence="14 15">
    <name type="scientific">Geodia barretti</name>
    <name type="common">Barrett's horny sponge</name>
    <dbReference type="NCBI Taxonomy" id="519541"/>
    <lineage>
        <taxon>Eukaryota</taxon>
        <taxon>Metazoa</taxon>
        <taxon>Porifera</taxon>
        <taxon>Demospongiae</taxon>
        <taxon>Heteroscleromorpha</taxon>
        <taxon>Tetractinellida</taxon>
        <taxon>Astrophorina</taxon>
        <taxon>Geodiidae</taxon>
        <taxon>Geodia</taxon>
    </lineage>
</organism>
<dbReference type="GO" id="GO:0008855">
    <property type="term" value="F:exodeoxyribonuclease VII activity"/>
    <property type="evidence" value="ECO:0007669"/>
    <property type="project" value="InterPro"/>
</dbReference>
<keyword evidence="4" id="KW-0808">Transferase</keyword>
<evidence type="ECO:0000256" key="1">
    <source>
        <dbReference type="ARBA" id="ARBA00005054"/>
    </source>
</evidence>
<reference evidence="14" key="1">
    <citation type="submission" date="2023-03" db="EMBL/GenBank/DDBJ databases">
        <authorList>
            <person name="Steffen K."/>
            <person name="Cardenas P."/>
        </authorList>
    </citation>
    <scope>NUCLEOTIDE SEQUENCE</scope>
</reference>
<evidence type="ECO:0000256" key="9">
    <source>
        <dbReference type="ARBA" id="ARBA00041324"/>
    </source>
</evidence>
<evidence type="ECO:0000256" key="11">
    <source>
        <dbReference type="ARBA" id="ARBA00047664"/>
    </source>
</evidence>
<feature type="compositionally biased region" description="Low complexity" evidence="12">
    <location>
        <begin position="81"/>
        <end position="94"/>
    </location>
</feature>
<evidence type="ECO:0000256" key="12">
    <source>
        <dbReference type="SAM" id="MobiDB-lite"/>
    </source>
</evidence>
<dbReference type="NCBIfam" id="TIGR01280">
    <property type="entry name" value="xseB"/>
    <property type="match status" value="1"/>
</dbReference>
<protein>
    <recommendedName>
        <fullName evidence="2">phosphoribosylglycinamide formyltransferase 1</fullName>
        <ecNumber evidence="2">2.1.2.2</ecNumber>
    </recommendedName>
    <alternativeName>
        <fullName evidence="10">5'-phosphoribosylglycinamide transformylase</fullName>
    </alternativeName>
    <alternativeName>
        <fullName evidence="9">GAR transformylase</fullName>
    </alternativeName>
</protein>
<dbReference type="EMBL" id="CASHTH010001459">
    <property type="protein sequence ID" value="CAI8015569.1"/>
    <property type="molecule type" value="Genomic_DNA"/>
</dbReference>
<dbReference type="Gene3D" id="1.10.287.1040">
    <property type="entry name" value="Exonuclease VII, small subunit"/>
    <property type="match status" value="1"/>
</dbReference>
<evidence type="ECO:0000313" key="14">
    <source>
        <dbReference type="EMBL" id="CAI8015569.1"/>
    </source>
</evidence>
<dbReference type="PANTHER" id="PTHR43369:SF2">
    <property type="entry name" value="PHOSPHORIBOSYLGLYCINAMIDE FORMYLTRANSFERASE"/>
    <property type="match status" value="1"/>
</dbReference>
<dbReference type="GO" id="GO:0009318">
    <property type="term" value="C:exodeoxyribonuclease VII complex"/>
    <property type="evidence" value="ECO:0007669"/>
    <property type="project" value="InterPro"/>
</dbReference>
<dbReference type="GO" id="GO:0004644">
    <property type="term" value="F:phosphoribosylglycinamide formyltransferase activity"/>
    <property type="evidence" value="ECO:0007669"/>
    <property type="project" value="UniProtKB-EC"/>
</dbReference>
<sequence length="376" mass="42013">MHSMTEPITDAWHAELAAQPFEEVYRRLEETVSQLEQGELSLTDSERLYVQGMELAHRCQQLLTETELRITQVGEPDDGRSTASAPASSASDDCSVASRDNHVLRVGWFSTGRGEGSRGLLNFVCQAIADRRLDATIDFVFSNREPGEAAGSDEFFRLVQQYGIPLATLSSTRYRREHGGGGMNRHRAGFDRKAMRLLEPYQPDVCVLAGYMLIFGAEMCRRYPLLNLHGALPDGPTGTWQSVIWQLIESGATRTGAMIHLATEQVDRGPVLSHCSLPIIGREFDADWEAVTDSGIKELQAAEGEDNALFRRIREEGYRREPHLLLATLRAVADRRLQVRPGEALDGDGEPLAYMYRQGLPLTDEIEARSLPKRRD</sequence>
<comment type="pathway">
    <text evidence="1">Purine metabolism; IMP biosynthesis via de novo pathway; N(2)-formyl-N(1)-(5-phospho-D-ribosyl)glycinamide from N(1)-(5-phospho-D-ribosyl)glycinamide (10-formyl THF route): step 1/1.</text>
</comment>
<evidence type="ECO:0000256" key="5">
    <source>
        <dbReference type="ARBA" id="ARBA00022722"/>
    </source>
</evidence>
<evidence type="ECO:0000256" key="6">
    <source>
        <dbReference type="ARBA" id="ARBA00022755"/>
    </source>
</evidence>
<dbReference type="InterPro" id="IPR037004">
    <property type="entry name" value="Exonuc_VII_ssu_sf"/>
</dbReference>
<name>A0AA35RPZ3_GEOBA</name>
<evidence type="ECO:0000256" key="10">
    <source>
        <dbReference type="ARBA" id="ARBA00041682"/>
    </source>
</evidence>
<dbReference type="EC" id="2.1.2.2" evidence="2"/>
<keyword evidence="15" id="KW-1185">Reference proteome</keyword>
<dbReference type="InterPro" id="IPR003761">
    <property type="entry name" value="Exonuc_VII_S"/>
</dbReference>
<proteinExistence type="inferred from homology"/>
<keyword evidence="3" id="KW-0963">Cytoplasm</keyword>
<keyword evidence="5" id="KW-0540">Nuclease</keyword>
<dbReference type="Pfam" id="PF00551">
    <property type="entry name" value="Formyl_trans_N"/>
    <property type="match status" value="1"/>
</dbReference>
<evidence type="ECO:0000256" key="3">
    <source>
        <dbReference type="ARBA" id="ARBA00022490"/>
    </source>
</evidence>
<dbReference type="InterPro" id="IPR002376">
    <property type="entry name" value="Formyl_transf_N"/>
</dbReference>
<dbReference type="InterPro" id="IPR036477">
    <property type="entry name" value="Formyl_transf_N_sf"/>
</dbReference>
<evidence type="ECO:0000256" key="4">
    <source>
        <dbReference type="ARBA" id="ARBA00022679"/>
    </source>
</evidence>
<dbReference type="GO" id="GO:0005737">
    <property type="term" value="C:cytoplasm"/>
    <property type="evidence" value="ECO:0007669"/>
    <property type="project" value="TreeGrafter"/>
</dbReference>
<comment type="caution">
    <text evidence="14">The sequence shown here is derived from an EMBL/GenBank/DDBJ whole genome shotgun (WGS) entry which is preliminary data.</text>
</comment>
<dbReference type="AlphaFoldDB" id="A0AA35RPZ3"/>
<dbReference type="Pfam" id="PF02609">
    <property type="entry name" value="Exonuc_VII_S"/>
    <property type="match status" value="1"/>
</dbReference>
<evidence type="ECO:0000256" key="7">
    <source>
        <dbReference type="ARBA" id="ARBA00022801"/>
    </source>
</evidence>
<evidence type="ECO:0000259" key="13">
    <source>
        <dbReference type="Pfam" id="PF00551"/>
    </source>
</evidence>
<feature type="domain" description="Formyl transferase N-terminal" evidence="13">
    <location>
        <begin position="125"/>
        <end position="282"/>
    </location>
</feature>
<dbReference type="SUPFAM" id="SSF116842">
    <property type="entry name" value="XseB-like"/>
    <property type="match status" value="1"/>
</dbReference>
<feature type="region of interest" description="Disordered" evidence="12">
    <location>
        <begin position="74"/>
        <end position="94"/>
    </location>
</feature>
<accession>A0AA35RPZ3</accession>
<evidence type="ECO:0000313" key="15">
    <source>
        <dbReference type="Proteomes" id="UP001174909"/>
    </source>
</evidence>
<evidence type="ECO:0000256" key="8">
    <source>
        <dbReference type="ARBA" id="ARBA00038440"/>
    </source>
</evidence>
<dbReference type="PANTHER" id="PTHR43369">
    <property type="entry name" value="PHOSPHORIBOSYLGLYCINAMIDE FORMYLTRANSFERASE"/>
    <property type="match status" value="1"/>
</dbReference>
<dbReference type="Proteomes" id="UP001174909">
    <property type="component" value="Unassembled WGS sequence"/>
</dbReference>
<dbReference type="SUPFAM" id="SSF53328">
    <property type="entry name" value="Formyltransferase"/>
    <property type="match status" value="1"/>
</dbReference>